<dbReference type="RefSeq" id="WP_264506934.1">
    <property type="nucleotide sequence ID" value="NZ_JAPDFL010000001.1"/>
</dbReference>
<dbReference type="EMBL" id="JAPDFL010000001">
    <property type="protein sequence ID" value="MCW1934109.1"/>
    <property type="molecule type" value="Genomic_DNA"/>
</dbReference>
<name>A0ABT3H2P2_9RHOB</name>
<proteinExistence type="predicted"/>
<protein>
    <submittedName>
        <fullName evidence="1">Uncharacterized protein</fullName>
    </submittedName>
</protein>
<evidence type="ECO:0000313" key="2">
    <source>
        <dbReference type="Proteomes" id="UP001208938"/>
    </source>
</evidence>
<evidence type="ECO:0000313" key="1">
    <source>
        <dbReference type="EMBL" id="MCW1934109.1"/>
    </source>
</evidence>
<dbReference type="Gene3D" id="3.40.50.300">
    <property type="entry name" value="P-loop containing nucleotide triphosphate hydrolases"/>
    <property type="match status" value="1"/>
</dbReference>
<comment type="caution">
    <text evidence="1">The sequence shown here is derived from an EMBL/GenBank/DDBJ whole genome shotgun (WGS) entry which is preliminary data.</text>
</comment>
<keyword evidence="2" id="KW-1185">Reference proteome</keyword>
<dbReference type="InterPro" id="IPR027417">
    <property type="entry name" value="P-loop_NTPase"/>
</dbReference>
<organism evidence="1 2">
    <name type="scientific">Pararhodobacter zhoushanensis</name>
    <dbReference type="NCBI Taxonomy" id="2479545"/>
    <lineage>
        <taxon>Bacteria</taxon>
        <taxon>Pseudomonadati</taxon>
        <taxon>Pseudomonadota</taxon>
        <taxon>Alphaproteobacteria</taxon>
        <taxon>Rhodobacterales</taxon>
        <taxon>Paracoccaceae</taxon>
        <taxon>Pararhodobacter</taxon>
    </lineage>
</organism>
<gene>
    <name evidence="1" type="ORF">OKW52_18070</name>
</gene>
<reference evidence="1 2" key="1">
    <citation type="submission" date="2022-10" db="EMBL/GenBank/DDBJ databases">
        <title>Pararhodobacter sp. nov., isolated from marine algae.</title>
        <authorList>
            <person name="Choi B.J."/>
            <person name="Kim J.M."/>
            <person name="Lee J.K."/>
            <person name="Choi D.G."/>
            <person name="Jeon C.O."/>
        </authorList>
    </citation>
    <scope>NUCLEOTIDE SEQUENCE [LARGE SCALE GENOMIC DNA]</scope>
    <source>
        <strain evidence="1 2">ZQ420</strain>
    </source>
</reference>
<accession>A0ABT3H2P2</accession>
<dbReference type="Proteomes" id="UP001208938">
    <property type="component" value="Unassembled WGS sequence"/>
</dbReference>
<sequence>MSAPVSAADWARQRREATEAMPSIVSAVGLPSVLLPYQARAMSMLDSVRDCSALFIEKSRRIGLTWGLAAYGVLRAARQRVAGGMDVMYISYSREMTREFIDACAMWARAFNLAADEAEEFLFDQGDEDGDKSIQAFRIRFASGFELLALSSAPGACAASRAW</sequence>